<organism evidence="6 7">
    <name type="scientific">Symbiodinium microadriaticum</name>
    <name type="common">Dinoflagellate</name>
    <name type="synonym">Zooxanthella microadriatica</name>
    <dbReference type="NCBI Taxonomy" id="2951"/>
    <lineage>
        <taxon>Eukaryota</taxon>
        <taxon>Sar</taxon>
        <taxon>Alveolata</taxon>
        <taxon>Dinophyceae</taxon>
        <taxon>Suessiales</taxon>
        <taxon>Symbiodiniaceae</taxon>
        <taxon>Symbiodinium</taxon>
    </lineage>
</organism>
<keyword evidence="4" id="KW-0732">Signal</keyword>
<dbReference type="GO" id="GO:0004523">
    <property type="term" value="F:RNA-DNA hybrid ribonuclease activity"/>
    <property type="evidence" value="ECO:0007669"/>
    <property type="project" value="InterPro"/>
</dbReference>
<feature type="compositionally biased region" description="Basic and acidic residues" evidence="2">
    <location>
        <begin position="190"/>
        <end position="201"/>
    </location>
</feature>
<protein>
    <recommendedName>
        <fullName evidence="5">RNase H type-1 domain-containing protein</fullName>
    </recommendedName>
</protein>
<dbReference type="GO" id="GO:0003676">
    <property type="term" value="F:nucleic acid binding"/>
    <property type="evidence" value="ECO:0007669"/>
    <property type="project" value="InterPro"/>
</dbReference>
<dbReference type="InterPro" id="IPR012337">
    <property type="entry name" value="RNaseH-like_sf"/>
</dbReference>
<keyword evidence="3" id="KW-1133">Transmembrane helix</keyword>
<evidence type="ECO:0000256" key="3">
    <source>
        <dbReference type="SAM" id="Phobius"/>
    </source>
</evidence>
<dbReference type="SUPFAM" id="SSF56219">
    <property type="entry name" value="DNase I-like"/>
    <property type="match status" value="1"/>
</dbReference>
<dbReference type="Gene3D" id="3.30.420.10">
    <property type="entry name" value="Ribonuclease H-like superfamily/Ribonuclease H"/>
    <property type="match status" value="1"/>
</dbReference>
<dbReference type="InterPro" id="IPR002156">
    <property type="entry name" value="RNaseH_domain"/>
</dbReference>
<dbReference type="EMBL" id="LSRX01000015">
    <property type="protein sequence ID" value="OLQ14482.1"/>
    <property type="molecule type" value="Genomic_DNA"/>
</dbReference>
<feature type="coiled-coil region" evidence="1">
    <location>
        <begin position="52"/>
        <end position="79"/>
    </location>
</feature>
<evidence type="ECO:0000313" key="7">
    <source>
        <dbReference type="Proteomes" id="UP000186817"/>
    </source>
</evidence>
<comment type="caution">
    <text evidence="6">The sequence shown here is derived from an EMBL/GenBank/DDBJ whole genome shotgun (WGS) entry which is preliminary data.</text>
</comment>
<dbReference type="InterPro" id="IPR013087">
    <property type="entry name" value="Znf_C2H2_type"/>
</dbReference>
<dbReference type="InterPro" id="IPR036397">
    <property type="entry name" value="RNaseH_sf"/>
</dbReference>
<gene>
    <name evidence="6" type="ORF">AK812_SmicGene1455</name>
</gene>
<feature type="compositionally biased region" description="Acidic residues" evidence="2">
    <location>
        <begin position="914"/>
        <end position="936"/>
    </location>
</feature>
<feature type="domain" description="RNase H type-1" evidence="5">
    <location>
        <begin position="1062"/>
        <end position="1215"/>
    </location>
</feature>
<feature type="transmembrane region" description="Helical" evidence="3">
    <location>
        <begin position="442"/>
        <end position="467"/>
    </location>
</feature>
<evidence type="ECO:0000313" key="6">
    <source>
        <dbReference type="EMBL" id="OLQ14482.1"/>
    </source>
</evidence>
<keyword evidence="1" id="KW-0175">Coiled coil</keyword>
<proteinExistence type="predicted"/>
<keyword evidence="3" id="KW-0472">Membrane</keyword>
<sequence length="2733" mass="302937">MARSTAVLWLAVIPEYVFPAYNKVSVATREPDHGGGRAAEDLDGPGNFVRHVQKLVNAARKAEARVRKAEKDSEESDSQWKEFQAQLRKAFLRERARHQGDARRFAQEVDEQRDLHQKALSELRRMLDGPMEKPIKEDDGERGALDEWAKLTAIPDEAEYLLETLGMDEKGALSTKAKAKLVSILGLRGDGGRAAKTEKPTVEPMEVEQEDSAGESRERPPFPFSPSTRTAMPSPLSTSRVRATSRRVPVKALGRAKPKVPTLKPGTKLADKLEQRRAQAINLVEDDDEDGEDIDLFQEVGNFGYFSGILPVAMSRHGAGLLPFLPGSFGAADNLFCGDPFGLFVTNLFLFGGPHELFYPDLLAGNMEILQNYHALEGYPILAPLAFRSEVAEHVTCKQDTWHGPSGGHDQYSRGHPQFFDLLVVLSYLWDSVAEFFLTHELWVQVHVVGTACTLFLIYGITLVVLLMRGLRYHAGAGKSKATCAQFRVMLALAVLTEAGAVRPPPTRMPFQHPRPPRQTDLELWASGQLTMREQLVCSWSRALAERPLEHSSGEAAPPRFTASADEAQALLDETNQRRAVHITIWLATPYYEEEVLDIGIAFPVTRASLARAVYHTSSALPSGSEEIVFTTPRLGHLFASCVAIPRWLHGLNKFVLVLDSTGIGGATFAFYHEGPVVIESLQQLLPPDEDVEDVEFYVFGQTSPLGSEQALDPVQGGLIKAIYKGASCLWSDGIDARLLDEGRWNPRAEIPSSMIGRYVVYQSTSDQVVFSDYLSDEQNIVLMAEQLLNFDSGNCWIKMPEAPLAHLSHAGRNITKQIAVVEGPRHTPMVTMEQAVVFLDLRELGLFPQWVYLEDGFFDPTAFLDDIRFPAIEGWTVIVEGGDPCRPPPCLEARDGETLRFFLREGAGSSSLEDPDSDDSGPDDPSRDDDNDSDSSDARDMFDSSEFSGSPVPDTGAPRGPPPPQPVDRSRSPRRRQGDAGSTEQPSISLAHLVQPPTFDLTDQSVELPCDEEALRAMSRPWPPDWLQADISKAKLKGPTKEQLKGHVHWSDLLANLRPGELPEAHIYTDGAWNPKTGLGGYAVAIILVLSGAHAIFGLLGEQVQGNTATPWTFHAPPALRVEQIALATSLLWILQGCSFLRFESVTVHFDCLSAGWSMSGQWGPTNSFGLQTHALEQYLQELAVPPPVFRHVAAHKGHPYNELVDSLAKQVAVNAIMLPCPPLDAIQAFVTADLTWLGVIARNYKQGGLPIQPGYVFRWSVGGNAGPAALTPEQLIPIQHYGQDSPDGQQNFEIKVLSLNAQSLSGKHRYFEEQLDALNCNVALFQETKGLSSVIASKSFLRLATDGASHWGVAVWVSRKFGLLSLGGRARCIDEADIRIVCESPRLLILAIDLDGRKIVVYSGHCPHSAKGPEAKEFLARLRQHLAPLKRSTLIVGGLDLNGRVVTNVAHTTGGLCFGEEDAIGSEMTEVAQELQLWFPSTFERLHVGEHATYQQANGAVHRIDYVLLGGAAEISFLRSWVHYDFDTASPNDDHWPVMVDMWGTFPERASSGGSGKAFRPSYDTSKLLSAEGRRQLEKALQAYVQPSWHCDPSEHCQHLQDFLHEILRKYFTKEESKPRADYIPGWAWELRAAKLRLKARTRHRAQFWAEVLPRAFLQWRDDVDYQLEQLVSRHGLLYDLAASAIRFATARIRKGIDAGKSEYLRGLALVSGNKAGEILRAAKKAGIGGRAAKQFSRPLPLLLDASGQPAATREDRDHIWLDHFGKQEFGETISTQAFLGQDTGLPCIDEDLSWRVQDLPTFFEVEAAFRRAPRSKAVGLDGLPGELLASAPTAMARTAYPLLLKAAALLRQPIQWRGGLLQEMWKRSGSQASPDCYRSIFISSHLGKSYHKLLRERAAPFVSQSLHGMHFGAKRRTPVTFPALYVQGHLRHCRKRGLSSAVLFLDTHAAYYRVIRELSVGNIESDAAVCRIFHFFDIDPSDVREFMEEIKQGGLMAQAGLPGPLRHQAKDLLHHSWFITRYGDHRKLCATRAGSRPGESWADVIFAFVLGRILAQVTELATGEGLLAELCYDMDGGPFVEDPHQGQLLGQDCTWADDCAFPQCDRDPEILMAKATRLASLVLDYVARHGMKPNLKAGKTALMLALRGRGAHKARQKWFPKGARSVHLKDLDLRVQVAPQYVHLGGLVDPEMHMKQEARRRVAMATSAYKSGSKLLFANTSIPLDTRASLFQTYVGSTFFNLALWIPSGPGWDVMDGGYTKVLQGLLAKQFKGDAYYKLVAPATHIITGSWPLGIIARRARLSLLSSMAAAAPEALWAMVQTEQSWLQAVREDLAWLTKLEGPWPPCKPFAWAEWVQLFVERRGWIKRRVTAGCKSDFLDFCNEQRTLIILWALYRRACSQLPASEQGSRVWHCRPCGRSVRSKGALGAHFFKVHGRTAKYRNYVAGTLCQACGRQYWSRTKLAIHLRDSARCVQTLREHGLQVDIVAPGMGSRLWRKHEIEDYTLAVPEAQAQPLCSGCTTDWDATLEEAYRAICQVLQQDDLPASKQAILAIYQETLAKFPLYFSEAADVVERSAAEAGEIWDSGSNDNWTEDTIAAIRAAAEDFPSAPWPTPDAETACTEGATTLRAFSASIAQIDWCKLASLFLPGHETPNVAPVTLIGPWEAVKGQFRGAFDVTAVTNMYWPLVPSELQKIWDLVLAGQQPAITATQNFWSHPISLPFRQWRSFA</sequence>
<evidence type="ECO:0000256" key="1">
    <source>
        <dbReference type="SAM" id="Coils"/>
    </source>
</evidence>
<dbReference type="PROSITE" id="PS00028">
    <property type="entry name" value="ZINC_FINGER_C2H2_1"/>
    <property type="match status" value="1"/>
</dbReference>
<accession>A0A1Q9F4C1</accession>
<evidence type="ECO:0000259" key="5">
    <source>
        <dbReference type="PROSITE" id="PS50879"/>
    </source>
</evidence>
<dbReference type="Proteomes" id="UP000186817">
    <property type="component" value="Unassembled WGS sequence"/>
</dbReference>
<name>A0A1Q9F4C1_SYMMI</name>
<evidence type="ECO:0000256" key="4">
    <source>
        <dbReference type="SAM" id="SignalP"/>
    </source>
</evidence>
<dbReference type="Gene3D" id="3.60.10.10">
    <property type="entry name" value="Endonuclease/exonuclease/phosphatase"/>
    <property type="match status" value="1"/>
</dbReference>
<keyword evidence="7" id="KW-1185">Reference proteome</keyword>
<feature type="region of interest" description="Disordered" evidence="2">
    <location>
        <begin position="907"/>
        <end position="991"/>
    </location>
</feature>
<feature type="signal peptide" evidence="4">
    <location>
        <begin position="1"/>
        <end position="19"/>
    </location>
</feature>
<keyword evidence="3" id="KW-0812">Transmembrane</keyword>
<dbReference type="OrthoDB" id="418148at2759"/>
<feature type="region of interest" description="Disordered" evidence="2">
    <location>
        <begin position="190"/>
        <end position="244"/>
    </location>
</feature>
<feature type="chain" id="PRO_5012412592" description="RNase H type-1 domain-containing protein" evidence="4">
    <location>
        <begin position="20"/>
        <end position="2733"/>
    </location>
</feature>
<dbReference type="InterPro" id="IPR036691">
    <property type="entry name" value="Endo/exonu/phosph_ase_sf"/>
</dbReference>
<dbReference type="PROSITE" id="PS50879">
    <property type="entry name" value="RNASE_H_1"/>
    <property type="match status" value="1"/>
</dbReference>
<dbReference type="SUPFAM" id="SSF53098">
    <property type="entry name" value="Ribonuclease H-like"/>
    <property type="match status" value="1"/>
</dbReference>
<reference evidence="6 7" key="1">
    <citation type="submission" date="2016-02" db="EMBL/GenBank/DDBJ databases">
        <title>Genome analysis of coral dinoflagellate symbionts highlights evolutionary adaptations to a symbiotic lifestyle.</title>
        <authorList>
            <person name="Aranda M."/>
            <person name="Li Y."/>
            <person name="Liew Y.J."/>
            <person name="Baumgarten S."/>
            <person name="Simakov O."/>
            <person name="Wilson M."/>
            <person name="Piel J."/>
            <person name="Ashoor H."/>
            <person name="Bougouffa S."/>
            <person name="Bajic V.B."/>
            <person name="Ryu T."/>
            <person name="Ravasi T."/>
            <person name="Bayer T."/>
            <person name="Micklem G."/>
            <person name="Kim H."/>
            <person name="Bhak J."/>
            <person name="Lajeunesse T.C."/>
            <person name="Voolstra C.R."/>
        </authorList>
    </citation>
    <scope>NUCLEOTIDE SEQUENCE [LARGE SCALE GENOMIC DNA]</scope>
    <source>
        <strain evidence="6 7">CCMP2467</strain>
    </source>
</reference>
<evidence type="ECO:0000256" key="2">
    <source>
        <dbReference type="SAM" id="MobiDB-lite"/>
    </source>
</evidence>